<dbReference type="Pfam" id="PF00085">
    <property type="entry name" value="Thioredoxin"/>
    <property type="match status" value="2"/>
</dbReference>
<keyword evidence="8" id="KW-0676">Redox-active center</keyword>
<reference evidence="13" key="1">
    <citation type="submission" date="2025-08" db="UniProtKB">
        <authorList>
            <consortium name="RefSeq"/>
        </authorList>
    </citation>
    <scope>IDENTIFICATION</scope>
    <source>
        <tissue evidence="13">Tentacle</tissue>
    </source>
</reference>
<dbReference type="SUPFAM" id="SSF47933">
    <property type="entry name" value="ERP29 C domain-like"/>
    <property type="match status" value="1"/>
</dbReference>
<dbReference type="GO" id="GO:0005783">
    <property type="term" value="C:endoplasmic reticulum"/>
    <property type="evidence" value="ECO:0007669"/>
    <property type="project" value="InterPro"/>
</dbReference>
<dbReference type="SUPFAM" id="SSF52833">
    <property type="entry name" value="Thioredoxin-like"/>
    <property type="match status" value="2"/>
</dbReference>
<comment type="similarity">
    <text evidence="2 9">Belongs to the protein disulfide isomerase family.</text>
</comment>
<comment type="catalytic activity">
    <reaction evidence="1">
        <text>Catalyzes the rearrangement of -S-S- bonds in proteins.</text>
        <dbReference type="EC" id="5.3.4.1"/>
    </reaction>
</comment>
<dbReference type="KEGG" id="aten:116305384"/>
<dbReference type="NCBIfam" id="TIGR01126">
    <property type="entry name" value="pdi_dom"/>
    <property type="match status" value="2"/>
</dbReference>
<evidence type="ECO:0000313" key="12">
    <source>
        <dbReference type="Proteomes" id="UP000515163"/>
    </source>
</evidence>
<dbReference type="GO" id="GO:0003756">
    <property type="term" value="F:protein disulfide isomerase activity"/>
    <property type="evidence" value="ECO:0007669"/>
    <property type="project" value="UniProtKB-EC"/>
</dbReference>
<evidence type="ECO:0000313" key="13">
    <source>
        <dbReference type="RefSeq" id="XP_031571146.1"/>
    </source>
</evidence>
<dbReference type="Pfam" id="PF07749">
    <property type="entry name" value="ERp29"/>
    <property type="match status" value="1"/>
</dbReference>
<evidence type="ECO:0000259" key="11">
    <source>
        <dbReference type="PROSITE" id="PS51352"/>
    </source>
</evidence>
<dbReference type="PANTHER" id="PTHR45672:SF11">
    <property type="entry name" value="PROTEIN DISULFIDE-ISOMERASE C17H9.14C"/>
    <property type="match status" value="1"/>
</dbReference>
<feature type="domain" description="Thioredoxin" evidence="11">
    <location>
        <begin position="3"/>
        <end position="131"/>
    </location>
</feature>
<dbReference type="InterPro" id="IPR051063">
    <property type="entry name" value="PDI"/>
</dbReference>
<dbReference type="RefSeq" id="XP_031571146.1">
    <property type="nucleotide sequence ID" value="XM_031715286.1"/>
</dbReference>
<keyword evidence="6" id="KW-1015">Disulfide bond</keyword>
<dbReference type="PANTHER" id="PTHR45672">
    <property type="entry name" value="PROTEIN DISULFIDE-ISOMERASE C17H9.14C-RELATED"/>
    <property type="match status" value="1"/>
</dbReference>
<dbReference type="Gene3D" id="3.40.30.10">
    <property type="entry name" value="Glutaredoxin"/>
    <property type="match status" value="2"/>
</dbReference>
<dbReference type="GeneID" id="116305384"/>
<evidence type="ECO:0000256" key="5">
    <source>
        <dbReference type="ARBA" id="ARBA00022737"/>
    </source>
</evidence>
<dbReference type="InParanoid" id="A0A6P8IV09"/>
<dbReference type="InterPro" id="IPR005788">
    <property type="entry name" value="PDI_thioredoxin-like_dom"/>
</dbReference>
<dbReference type="Gene3D" id="1.20.1150.12">
    <property type="entry name" value="Endoplasmic reticulum resident protein 29, C-terminal domain"/>
    <property type="match status" value="1"/>
</dbReference>
<dbReference type="InterPro" id="IPR036356">
    <property type="entry name" value="ERp29_C_sf"/>
</dbReference>
<dbReference type="OrthoDB" id="427280at2759"/>
<dbReference type="InterPro" id="IPR013766">
    <property type="entry name" value="Thioredoxin_domain"/>
</dbReference>
<evidence type="ECO:0000256" key="8">
    <source>
        <dbReference type="ARBA" id="ARBA00023284"/>
    </source>
</evidence>
<protein>
    <recommendedName>
        <fullName evidence="3">protein disulfide-isomerase</fullName>
        <ecNumber evidence="3">5.3.4.1</ecNumber>
    </recommendedName>
</protein>
<keyword evidence="7" id="KW-0413">Isomerase</keyword>
<dbReference type="GO" id="GO:0006457">
    <property type="term" value="P:protein folding"/>
    <property type="evidence" value="ECO:0007669"/>
    <property type="project" value="TreeGrafter"/>
</dbReference>
<dbReference type="PROSITE" id="PS00194">
    <property type="entry name" value="THIOREDOXIN_1"/>
    <property type="match status" value="2"/>
</dbReference>
<evidence type="ECO:0000256" key="1">
    <source>
        <dbReference type="ARBA" id="ARBA00001182"/>
    </source>
</evidence>
<organism evidence="12 13">
    <name type="scientific">Actinia tenebrosa</name>
    <name type="common">Australian red waratah sea anemone</name>
    <dbReference type="NCBI Taxonomy" id="6105"/>
    <lineage>
        <taxon>Eukaryota</taxon>
        <taxon>Metazoa</taxon>
        <taxon>Cnidaria</taxon>
        <taxon>Anthozoa</taxon>
        <taxon>Hexacorallia</taxon>
        <taxon>Actiniaria</taxon>
        <taxon>Actiniidae</taxon>
        <taxon>Actinia</taxon>
    </lineage>
</organism>
<evidence type="ECO:0000256" key="4">
    <source>
        <dbReference type="ARBA" id="ARBA00022729"/>
    </source>
</evidence>
<evidence type="ECO:0000256" key="2">
    <source>
        <dbReference type="ARBA" id="ARBA00006347"/>
    </source>
</evidence>
<proteinExistence type="inferred from homology"/>
<dbReference type="PROSITE" id="PS51352">
    <property type="entry name" value="THIOREDOXIN_2"/>
    <property type="match status" value="2"/>
</dbReference>
<feature type="signal peptide" evidence="10">
    <location>
        <begin position="1"/>
        <end position="23"/>
    </location>
</feature>
<evidence type="ECO:0000256" key="6">
    <source>
        <dbReference type="ARBA" id="ARBA00023157"/>
    </source>
</evidence>
<sequence>MSARVGFCSLVFVLFSFLSLSEGAVLDLNPDNFDEVVNGDAFVLAEFFAPWCGHCKSLAPTYEQLGESYPHTKDVKIVKVDADAHKDLASRFGVSGYPTIKYFEKGSTTASEYNGGRDLKDFASFIEGKTGVKARIPVVKEDVITLDTSNFDKVIKDANKDVIVEFYAPWCGHCKNLAPVYEKVGKTFKNEPNCVIAKVDADSHRELGEKYGVSGFPTIKFFSKTNKDGEEYSGGRSEEDFIQFMNEKCGTKRKSGGGLNSEAGRIEAFDEFAKSFMGDKDKRDAVYEEAKGLVDSQEDKKMAKYYVKVMEKVKQVGDSFITTETSRMERLLGGQISASKVDEFTKRSNVLAQFSAGSPGKTEL</sequence>
<evidence type="ECO:0000256" key="7">
    <source>
        <dbReference type="ARBA" id="ARBA00023235"/>
    </source>
</evidence>
<dbReference type="InterPro" id="IPR011679">
    <property type="entry name" value="ERp29_C"/>
</dbReference>
<evidence type="ECO:0000256" key="9">
    <source>
        <dbReference type="RuleBase" id="RU004208"/>
    </source>
</evidence>
<feature type="chain" id="PRO_5027650248" description="protein disulfide-isomerase" evidence="10">
    <location>
        <begin position="24"/>
        <end position="364"/>
    </location>
</feature>
<dbReference type="EC" id="5.3.4.1" evidence="3"/>
<feature type="domain" description="Thioredoxin" evidence="11">
    <location>
        <begin position="132"/>
        <end position="250"/>
    </location>
</feature>
<evidence type="ECO:0000256" key="3">
    <source>
        <dbReference type="ARBA" id="ARBA00012723"/>
    </source>
</evidence>
<name>A0A6P8IV09_ACTTE</name>
<accession>A0A6P8IV09</accession>
<dbReference type="InterPro" id="IPR036249">
    <property type="entry name" value="Thioredoxin-like_sf"/>
</dbReference>
<gene>
    <name evidence="13" type="primary">LOC116305384</name>
</gene>
<dbReference type="PRINTS" id="PR00421">
    <property type="entry name" value="THIOREDOXIN"/>
</dbReference>
<keyword evidence="4 10" id="KW-0732">Signal</keyword>
<dbReference type="FunFam" id="3.40.30.10:FF:000032">
    <property type="entry name" value="Protein disulfide-isomerase A6 homolog"/>
    <property type="match status" value="2"/>
</dbReference>
<dbReference type="Proteomes" id="UP000515163">
    <property type="component" value="Unplaced"/>
</dbReference>
<dbReference type="InterPro" id="IPR017937">
    <property type="entry name" value="Thioredoxin_CS"/>
</dbReference>
<keyword evidence="12" id="KW-1185">Reference proteome</keyword>
<dbReference type="AlphaFoldDB" id="A0A6P8IV09"/>
<keyword evidence="5" id="KW-0677">Repeat</keyword>
<dbReference type="CDD" id="cd00238">
    <property type="entry name" value="ERp29c"/>
    <property type="match status" value="1"/>
</dbReference>
<evidence type="ECO:0000256" key="10">
    <source>
        <dbReference type="SAM" id="SignalP"/>
    </source>
</evidence>
<dbReference type="CDD" id="cd02998">
    <property type="entry name" value="PDI_a_ERp38"/>
    <property type="match status" value="2"/>
</dbReference>